<protein>
    <submittedName>
        <fullName evidence="1">Uncharacterized protein</fullName>
    </submittedName>
</protein>
<dbReference type="Proteomes" id="UP000831859">
    <property type="component" value="Chromosome"/>
</dbReference>
<evidence type="ECO:0000313" key="2">
    <source>
        <dbReference type="Proteomes" id="UP000831859"/>
    </source>
</evidence>
<name>A0ABY4PIC8_9LACO</name>
<sequence>MKEKTLNLVMFIYSSYKGSELNFAKSLISHNYDETMESIKDAMEDSKKAFKTRMLEPIKIPADTVSIDYSAAFEKMTVNKITNMELRKKARRWAIAESMLKKINEQ</sequence>
<gene>
    <name evidence="1" type="ORF">MOO46_01225</name>
</gene>
<reference evidence="1 2" key="1">
    <citation type="journal article" date="2022" name="Int. J. Syst. Evol. Microbiol.">
        <title>Apilactobacillus apisilvae sp. nov., Nicolia spurrieriana gen. nov. sp. nov., Bombilactobacillus folatiphilus sp. nov. and Bombilactobacillus thymidiniphilus sp. nov., four new lactic acid bacterial isolates from stingless bees Tetragonula carbonaria and Austroplebeia australis.</title>
        <authorList>
            <person name="Oliphant S.A."/>
            <person name="Watson-Haigh N.S."/>
            <person name="Sumby K.M."/>
            <person name="Gardner J."/>
            <person name="Groom S."/>
            <person name="Jiranek V."/>
        </authorList>
    </citation>
    <scope>NUCLEOTIDE SEQUENCE [LARGE SCALE GENOMIC DNA]</scope>
    <source>
        <strain evidence="1 2">SG5_A10</strain>
    </source>
</reference>
<evidence type="ECO:0000313" key="1">
    <source>
        <dbReference type="EMBL" id="UQS85239.1"/>
    </source>
</evidence>
<organism evidence="1 2">
    <name type="scientific">Apilactobacillus apisilvae</name>
    <dbReference type="NCBI Taxonomy" id="2923364"/>
    <lineage>
        <taxon>Bacteria</taxon>
        <taxon>Bacillati</taxon>
        <taxon>Bacillota</taxon>
        <taxon>Bacilli</taxon>
        <taxon>Lactobacillales</taxon>
        <taxon>Lactobacillaceae</taxon>
        <taxon>Apilactobacillus</taxon>
    </lineage>
</organism>
<dbReference type="EMBL" id="CP093362">
    <property type="protein sequence ID" value="UQS85239.1"/>
    <property type="molecule type" value="Genomic_DNA"/>
</dbReference>
<keyword evidence="2" id="KW-1185">Reference proteome</keyword>
<accession>A0ABY4PIC8</accession>
<proteinExistence type="predicted"/>
<dbReference type="RefSeq" id="WP_249511216.1">
    <property type="nucleotide sequence ID" value="NZ_CP093362.1"/>
</dbReference>